<dbReference type="Proteomes" id="UP000479190">
    <property type="component" value="Unassembled WGS sequence"/>
</dbReference>
<dbReference type="AlphaFoldDB" id="A0A6H5IRH1"/>
<reference evidence="1 2" key="1">
    <citation type="submission" date="2020-02" db="EMBL/GenBank/DDBJ databases">
        <authorList>
            <person name="Ferguson B K."/>
        </authorList>
    </citation>
    <scope>NUCLEOTIDE SEQUENCE [LARGE SCALE GENOMIC DNA]</scope>
</reference>
<evidence type="ECO:0000313" key="1">
    <source>
        <dbReference type="EMBL" id="CAB0039428.1"/>
    </source>
</evidence>
<accession>A0A6H5IRH1</accession>
<organism evidence="1 2">
    <name type="scientific">Trichogramma brassicae</name>
    <dbReference type="NCBI Taxonomy" id="86971"/>
    <lineage>
        <taxon>Eukaryota</taxon>
        <taxon>Metazoa</taxon>
        <taxon>Ecdysozoa</taxon>
        <taxon>Arthropoda</taxon>
        <taxon>Hexapoda</taxon>
        <taxon>Insecta</taxon>
        <taxon>Pterygota</taxon>
        <taxon>Neoptera</taxon>
        <taxon>Endopterygota</taxon>
        <taxon>Hymenoptera</taxon>
        <taxon>Apocrita</taxon>
        <taxon>Proctotrupomorpha</taxon>
        <taxon>Chalcidoidea</taxon>
        <taxon>Trichogrammatidae</taxon>
        <taxon>Trichogramma</taxon>
    </lineage>
</organism>
<sequence>MLQEEQQARGPAIPLQDLVVVSRVVCIVFSPLSLALDVLLRESSDDQSSGRLGHIMNIGWI</sequence>
<evidence type="ECO:0000313" key="2">
    <source>
        <dbReference type="Proteomes" id="UP000479190"/>
    </source>
</evidence>
<dbReference type="EMBL" id="CADCXV010000961">
    <property type="protein sequence ID" value="CAB0039428.1"/>
    <property type="molecule type" value="Genomic_DNA"/>
</dbReference>
<name>A0A6H5IRH1_9HYME</name>
<gene>
    <name evidence="1" type="ORF">TBRA_LOCUS11170</name>
</gene>
<proteinExistence type="predicted"/>
<keyword evidence="2" id="KW-1185">Reference proteome</keyword>
<protein>
    <submittedName>
        <fullName evidence="1">Uncharacterized protein</fullName>
    </submittedName>
</protein>